<dbReference type="Proteomes" id="UP000094669">
    <property type="component" value="Unassembled WGS sequence"/>
</dbReference>
<proteinExistence type="predicted"/>
<protein>
    <submittedName>
        <fullName evidence="1">Uncharacterized protein</fullName>
    </submittedName>
</protein>
<sequence length="96" mass="11428">MELGWNEVKNEELKTRHPGLSFELIEIEIEEGRFKVINKKNDPSQKVFVVQLPFGDRDNYPVFIPFVEDPDEDGSPRFFLKTFYPNRSFLGEWENF</sequence>
<gene>
    <name evidence="1" type="ORF">BES34_014250</name>
</gene>
<dbReference type="RefSeq" id="WP_010420149.1">
    <property type="nucleotide sequence ID" value="NZ_MCRM02000015.1"/>
</dbReference>
<evidence type="ECO:0000313" key="2">
    <source>
        <dbReference type="Proteomes" id="UP000094669"/>
    </source>
</evidence>
<evidence type="ECO:0000313" key="1">
    <source>
        <dbReference type="EMBL" id="PNV74343.1"/>
    </source>
</evidence>
<dbReference type="EMBL" id="MCRM02000015">
    <property type="protein sequence ID" value="PNV74343.1"/>
    <property type="molecule type" value="Genomic_DNA"/>
</dbReference>
<keyword evidence="2" id="KW-1185">Reference proteome</keyword>
<reference evidence="1" key="1">
    <citation type="submission" date="2018-01" db="EMBL/GenBank/DDBJ databases">
        <title>Genomic characterization of Leptospira inadai serogroup Lyme isolated from captured rat in Brazil and comparative analysis with human reference strain.</title>
        <authorList>
            <person name="Moreno L.Z."/>
            <person name="Loureiro A.P."/>
            <person name="Miraglia F."/>
            <person name="Kremer F.S."/>
            <person name="Eslabao M.R."/>
            <person name="Dellagostin O.A."/>
            <person name="Lilenbaum W."/>
            <person name="Moreno A.M."/>
        </authorList>
    </citation>
    <scope>NUCLEOTIDE SEQUENCE [LARGE SCALE GENOMIC DNA]</scope>
    <source>
        <strain evidence="1">M34/99</strain>
    </source>
</reference>
<comment type="caution">
    <text evidence="1">The sequence shown here is derived from an EMBL/GenBank/DDBJ whole genome shotgun (WGS) entry which is preliminary data.</text>
</comment>
<name>A0ABX4YGF8_9LEPT</name>
<organism evidence="1 2">
    <name type="scientific">Leptospira inadai serovar Lyme</name>
    <dbReference type="NCBI Taxonomy" id="293084"/>
    <lineage>
        <taxon>Bacteria</taxon>
        <taxon>Pseudomonadati</taxon>
        <taxon>Spirochaetota</taxon>
        <taxon>Spirochaetia</taxon>
        <taxon>Leptospirales</taxon>
        <taxon>Leptospiraceae</taxon>
        <taxon>Leptospira</taxon>
    </lineage>
</organism>
<accession>A0ABX4YGF8</accession>